<dbReference type="SUPFAM" id="SSF50129">
    <property type="entry name" value="GroES-like"/>
    <property type="match status" value="1"/>
</dbReference>
<protein>
    <recommendedName>
        <fullName evidence="8">D-xylulose reductase</fullName>
        <ecNumber evidence="8">1.1.1.9</ecNumber>
    </recommendedName>
    <alternativeName>
        <fullName evidence="9">Xylitol dehydrogenase A</fullName>
    </alternativeName>
</protein>
<dbReference type="PROSITE" id="PS00059">
    <property type="entry name" value="ADH_ZINC"/>
    <property type="match status" value="1"/>
</dbReference>
<proteinExistence type="inferred from homology"/>
<dbReference type="PANTHER" id="PTHR43161:SF9">
    <property type="entry name" value="SORBITOL DEHYDROGENASE"/>
    <property type="match status" value="1"/>
</dbReference>
<comment type="similarity">
    <text evidence="2">Belongs to the zinc-containing alcohol dehydrogenase family.</text>
</comment>
<organism evidence="11 12">
    <name type="scientific">Verticillium longisporum</name>
    <name type="common">Verticillium dahliae var. longisporum</name>
    <dbReference type="NCBI Taxonomy" id="100787"/>
    <lineage>
        <taxon>Eukaryota</taxon>
        <taxon>Fungi</taxon>
        <taxon>Dikarya</taxon>
        <taxon>Ascomycota</taxon>
        <taxon>Pezizomycotina</taxon>
        <taxon>Sordariomycetes</taxon>
        <taxon>Hypocreomycetidae</taxon>
        <taxon>Glomerellales</taxon>
        <taxon>Plectosphaerellaceae</taxon>
        <taxon>Verticillium</taxon>
    </lineage>
</organism>
<dbReference type="PANTHER" id="PTHR43161">
    <property type="entry name" value="SORBITOL DEHYDROGENASE"/>
    <property type="match status" value="1"/>
</dbReference>
<comment type="cofactor">
    <cofactor evidence="1">
        <name>Zn(2+)</name>
        <dbReference type="ChEBI" id="CHEBI:29105"/>
    </cofactor>
</comment>
<dbReference type="Gene3D" id="3.90.180.10">
    <property type="entry name" value="Medium-chain alcohol dehydrogenases, catalytic domain"/>
    <property type="match status" value="1"/>
</dbReference>
<evidence type="ECO:0000259" key="10">
    <source>
        <dbReference type="Pfam" id="PF08240"/>
    </source>
</evidence>
<dbReference type="AlphaFoldDB" id="A0A0G4MGI5"/>
<dbReference type="GO" id="GO:0006062">
    <property type="term" value="P:sorbitol catabolic process"/>
    <property type="evidence" value="ECO:0007669"/>
    <property type="project" value="TreeGrafter"/>
</dbReference>
<dbReference type="Proteomes" id="UP000044602">
    <property type="component" value="Unassembled WGS sequence"/>
</dbReference>
<evidence type="ECO:0000256" key="2">
    <source>
        <dbReference type="ARBA" id="ARBA00008072"/>
    </source>
</evidence>
<dbReference type="InterPro" id="IPR002328">
    <property type="entry name" value="ADH_Zn_CS"/>
</dbReference>
<dbReference type="EC" id="1.1.1.9" evidence="8"/>
<evidence type="ECO:0000256" key="6">
    <source>
        <dbReference type="ARBA" id="ARBA00024843"/>
    </source>
</evidence>
<reference evidence="11 12" key="1">
    <citation type="submission" date="2015-05" db="EMBL/GenBank/DDBJ databases">
        <authorList>
            <person name="Wang D.B."/>
            <person name="Wang M."/>
        </authorList>
    </citation>
    <scope>NUCLEOTIDE SEQUENCE [LARGE SCALE GENOMIC DNA]</scope>
    <source>
        <strain evidence="11">VL1</strain>
    </source>
</reference>
<gene>
    <name evidence="11" type="ORF">BN1708_001040</name>
</gene>
<accession>A0A0G4MGI5</accession>
<comment type="function">
    <text evidence="6">Xylitol dehydrogenase which catalyzes the conversion of xylitol to D-xylulose. Xylose is a major component of hemicelluloses such as xylan. Most fungi utilize D-xylose via three enzymatic reactions, xylose reductase (XR), xylitol dehydrogenase (XDH), and xylulokinase, to form xylulose 5-phosphate, which enters pentose phosphate pathway.</text>
</comment>
<keyword evidence="3" id="KW-0479">Metal-binding</keyword>
<name>A0A0G4MGI5_VERLO</name>
<evidence type="ECO:0000256" key="8">
    <source>
        <dbReference type="ARBA" id="ARBA00026119"/>
    </source>
</evidence>
<evidence type="ECO:0000256" key="4">
    <source>
        <dbReference type="ARBA" id="ARBA00022833"/>
    </source>
</evidence>
<evidence type="ECO:0000256" key="1">
    <source>
        <dbReference type="ARBA" id="ARBA00001947"/>
    </source>
</evidence>
<evidence type="ECO:0000256" key="9">
    <source>
        <dbReference type="ARBA" id="ARBA00030139"/>
    </source>
</evidence>
<dbReference type="InterPro" id="IPR011032">
    <property type="entry name" value="GroES-like_sf"/>
</dbReference>
<dbReference type="Pfam" id="PF08240">
    <property type="entry name" value="ADH_N"/>
    <property type="match status" value="1"/>
</dbReference>
<sequence length="382" mass="40457">MSSNLSFVLNKVHDVSFEEREVPRITSEHDVLVAVNYTGICGSDVHYYDHGAIGHFVVKDPMVLGHESAGTIVDVGSAVKTLVKGDRVALEPGYPCRRCADCLTGNYNLCHEMTSQSANHDDAHWKTVPQPGEANIFVNAAQGTAKRFAGRTVGVQLADHDIGRVRDDGAEDTGQIATGKGDAGLGALAVVALLARQAVVDHLDNGLERCKLHHGVGDLTTPERVEALVQPGHALLGRDGADAVERAAVRRRDAALHAHLDSLKGTEGKVGEELGRSGRSQIQDRLVLLGILGTGNVRVLLLEELIPAILEGALGGVAEQRRAPAGEDAAHALAAEDLAPGLEISRVQLGVDLATRLDEVKRGDGKVREALQAGQMGVQQHA</sequence>
<dbReference type="EMBL" id="CVQH01022527">
    <property type="protein sequence ID" value="CRK33352.1"/>
    <property type="molecule type" value="Genomic_DNA"/>
</dbReference>
<keyword evidence="4" id="KW-0862">Zinc</keyword>
<dbReference type="GO" id="GO:0003939">
    <property type="term" value="F:L-iditol 2-dehydrogenase (NAD+) activity"/>
    <property type="evidence" value="ECO:0007669"/>
    <property type="project" value="TreeGrafter"/>
</dbReference>
<keyword evidence="5" id="KW-0560">Oxidoreductase</keyword>
<evidence type="ECO:0000256" key="5">
    <source>
        <dbReference type="ARBA" id="ARBA00023002"/>
    </source>
</evidence>
<feature type="domain" description="Alcohol dehydrogenase-like N-terminal" evidence="10">
    <location>
        <begin position="28"/>
        <end position="112"/>
    </location>
</feature>
<dbReference type="GO" id="GO:0046526">
    <property type="term" value="F:D-xylulose reductase activity"/>
    <property type="evidence" value="ECO:0007669"/>
    <property type="project" value="UniProtKB-EC"/>
</dbReference>
<evidence type="ECO:0000256" key="7">
    <source>
        <dbReference type="ARBA" id="ARBA00025713"/>
    </source>
</evidence>
<comment type="pathway">
    <text evidence="7">Carbohydrate degradation; L-arabinose degradation via L-arabinitol; D-xylulose 5-phosphate from L-arabinose (fungal route): step 4/5.</text>
</comment>
<dbReference type="InterPro" id="IPR013154">
    <property type="entry name" value="ADH-like_N"/>
</dbReference>
<keyword evidence="12" id="KW-1185">Reference proteome</keyword>
<dbReference type="GO" id="GO:0008270">
    <property type="term" value="F:zinc ion binding"/>
    <property type="evidence" value="ECO:0007669"/>
    <property type="project" value="InterPro"/>
</dbReference>
<evidence type="ECO:0000313" key="12">
    <source>
        <dbReference type="Proteomes" id="UP000044602"/>
    </source>
</evidence>
<evidence type="ECO:0000256" key="3">
    <source>
        <dbReference type="ARBA" id="ARBA00022723"/>
    </source>
</evidence>
<evidence type="ECO:0000313" key="11">
    <source>
        <dbReference type="EMBL" id="CRK33352.1"/>
    </source>
</evidence>
<dbReference type="STRING" id="100787.A0A0G4MGI5"/>